<comment type="similarity">
    <text evidence="1">Belongs to the SBNO family.</text>
</comment>
<organism evidence="5 6">
    <name type="scientific">Novosphingobium mangrovi</name>
    <name type="common">ex Huang et al. 2023</name>
    <dbReference type="NCBI Taxonomy" id="2976432"/>
    <lineage>
        <taxon>Bacteria</taxon>
        <taxon>Pseudomonadati</taxon>
        <taxon>Pseudomonadota</taxon>
        <taxon>Alphaproteobacteria</taxon>
        <taxon>Sphingomonadales</taxon>
        <taxon>Sphingomonadaceae</taxon>
        <taxon>Novosphingobium</taxon>
    </lineage>
</organism>
<evidence type="ECO:0000259" key="4">
    <source>
        <dbReference type="Pfam" id="PF13872"/>
    </source>
</evidence>
<dbReference type="EMBL" id="JANZXA010000006">
    <property type="protein sequence ID" value="MCT2400075.1"/>
    <property type="molecule type" value="Genomic_DNA"/>
</dbReference>
<dbReference type="InterPro" id="IPR029063">
    <property type="entry name" value="SAM-dependent_MTases_sf"/>
</dbReference>
<dbReference type="InterPro" id="IPR026741">
    <property type="entry name" value="SNO"/>
</dbReference>
<evidence type="ECO:0000313" key="6">
    <source>
        <dbReference type="Proteomes" id="UP001165583"/>
    </source>
</evidence>
<dbReference type="Pfam" id="PF13871">
    <property type="entry name" value="Helicase_C_4"/>
    <property type="match status" value="1"/>
</dbReference>
<evidence type="ECO:0000259" key="3">
    <source>
        <dbReference type="Pfam" id="PF13871"/>
    </source>
</evidence>
<comment type="caution">
    <text evidence="5">The sequence shown here is derived from an EMBL/GenBank/DDBJ whole genome shotgun (WGS) entry which is preliminary data.</text>
</comment>
<sequence length="1435" mass="155081">MNLPLLKLAEPEFGAYATKAEGLFSVARMVADTLARSGVVTRQYLTRLTIDAFSATDADGAWSMRDAYDALEAAQVLLLQRGDWRVMHGGDPEAMFAALLAFQNSLPTQTYRSEHQVDLQQFSTPLALAWLAARAAQFRSDDLVLEPSAGTGMLAAHAARAATGLLLNERDEQRAALLGLALGQDVTSHDAEFIHDKLPSGLAPSVVLINPPFSRSEGRGRDRHAGARHLRSALLRLAHGGRCVAIMPPSFASDGSGAPGYAAVAEVVPPRAEITILGNPYAKHGTSISVRLLVYDKGWAGIPARHTVPDLAAALPIVLGLPPRLDPSQSPPPAPALAQPRLRPAARPSPSALFTNLAGSKLATPKREPRIDDVPRLLDYTVRDTPLAAGDPVGIYVPWRLARIDIPAARPHPDQLVESVAMASVLPPAPGYRPMLQDRAIAALSDAQLETLIHAGEAFQRDLPGTFLPNDAGDQLSETPEGHVYRTGYFIGDGTGVGKGREVAACILDQWNRGRRKAVWISVSSGLIEDARRDWSALGGLPIDIQPLDAFPLGQPIGMASGILFLTYATLRSSRHDEASRLQQIRAWLGEHFDGMLVFDEAHALANAAGTDTEFGTAKGSEQGLAGVRLQHALPRARVLYVSATGATDPANLCYAARLGLWGPGTAFRDRAAFMAAMDDGGIAAMEIVARDLKAMGLYTARALSFAGVEYEALEHRLTVDQIAIYDAYADAWAIIHRNLDEAMKAANIVDRMSGDTLNAQAKGSALSKFESAKQRFFSQVLVSMKIPSVIRSIEEELVAGHVAVVQLVTTAAAILDRRLTALSAQERAHLFIDVSPLDGLIDYLKNAFPTRQLRAFRASDGTMRSEMMVGDDGAPVHCQEALASRDTLIEQLCGMPPIPAALDALLAHFGSEQVAEVTGRTRRIVLDPRGNQKLEPRGAGARKADSDDFMAGRKPILAFSDAGGTGRSYHADLGCGSASKRRIHFLLEPGWKAATAIQGLGRTHRTNQASPPVFRPVTTDCKGERRFISTIARRLDSLGALTRGQRQTGGQNLFDPADNLESDYAREALTQWYHLLHAGKLASTSLADFEAMTGLKLAEEQGGGLLERLPPIQRWLNRILALRIATQNAIFEEYIGLIQARVDAAREAGTLDLGVETIRAERIVPLSDQVLRTDPLTGAETRLLRLELHMKPRTTSWGHLMHIWQGTEDIAFLRNGRSGRVALRVPSWSVTDDEGRPVPMCQLVRPTGHDRISLGALWTSHWQPIGHEQFRELWEAEVAAASAALDVETISLATGLLLPVWHKLPADDVRVWRIADGSGDALLGRIVMPAAVEKLEGEFGLAASVRLTPAELIAAARSDGGVAVPGLDGARLVSVFVNNSRRLELRSAQPQDREWLKARGCFTEVIAYVTRVFVPVDRAEQVLAAIAASLSARA</sequence>
<dbReference type="InterPro" id="IPR026937">
    <property type="entry name" value="SBNO_Helicase_C_dom"/>
</dbReference>
<dbReference type="SUPFAM" id="SSF52540">
    <property type="entry name" value="P-loop containing nucleoside triphosphate hydrolases"/>
    <property type="match status" value="1"/>
</dbReference>
<dbReference type="PANTHER" id="PTHR12706">
    <property type="entry name" value="STRAWBERRY NOTCH-RELATED"/>
    <property type="match status" value="1"/>
</dbReference>
<protein>
    <submittedName>
        <fullName evidence="5">Strawberry notch family protein</fullName>
    </submittedName>
</protein>
<keyword evidence="6" id="KW-1185">Reference proteome</keyword>
<feature type="compositionally biased region" description="Low complexity" evidence="2">
    <location>
        <begin position="336"/>
        <end position="350"/>
    </location>
</feature>
<feature type="region of interest" description="Disordered" evidence="2">
    <location>
        <begin position="324"/>
        <end position="350"/>
    </location>
</feature>
<evidence type="ECO:0000313" key="5">
    <source>
        <dbReference type="EMBL" id="MCT2400075.1"/>
    </source>
</evidence>
<dbReference type="SUPFAM" id="SSF53335">
    <property type="entry name" value="S-adenosyl-L-methionine-dependent methyltransferases"/>
    <property type="match status" value="1"/>
</dbReference>
<name>A0ABT2I5K0_9SPHN</name>
<dbReference type="InterPro" id="IPR039187">
    <property type="entry name" value="SNO_AAA"/>
</dbReference>
<evidence type="ECO:0000256" key="1">
    <source>
        <dbReference type="ARBA" id="ARBA00006992"/>
    </source>
</evidence>
<dbReference type="PANTHER" id="PTHR12706:SF30">
    <property type="entry name" value="PROTEIN STRAWBERRY NOTCH-RELATED"/>
    <property type="match status" value="1"/>
</dbReference>
<feature type="domain" description="Strawberry notch helicase C" evidence="3">
    <location>
        <begin position="902"/>
        <end position="1158"/>
    </location>
</feature>
<dbReference type="Gene3D" id="3.40.50.150">
    <property type="entry name" value="Vaccinia Virus protein VP39"/>
    <property type="match status" value="1"/>
</dbReference>
<dbReference type="Gene3D" id="3.40.50.300">
    <property type="entry name" value="P-loop containing nucleotide triphosphate hydrolases"/>
    <property type="match status" value="1"/>
</dbReference>
<evidence type="ECO:0000256" key="2">
    <source>
        <dbReference type="SAM" id="MobiDB-lite"/>
    </source>
</evidence>
<dbReference type="Proteomes" id="UP001165583">
    <property type="component" value="Unassembled WGS sequence"/>
</dbReference>
<dbReference type="Pfam" id="PF13872">
    <property type="entry name" value="AAA_34"/>
    <property type="match status" value="1"/>
</dbReference>
<feature type="domain" description="Strawberry notch AAA" evidence="4">
    <location>
        <begin position="411"/>
        <end position="728"/>
    </location>
</feature>
<reference evidence="5" key="1">
    <citation type="submission" date="2022-09" db="EMBL/GenBank/DDBJ databases">
        <title>Novosphingobium sp. Nov., a polycyclic aromatic hydrocarbon-degrading bacterium isolated form mangrove sediments in HongKong.</title>
        <authorList>
            <person name="Hu Z."/>
        </authorList>
    </citation>
    <scope>NUCLEOTIDE SEQUENCE</scope>
    <source>
        <strain evidence="5">HK4-1</strain>
    </source>
</reference>
<dbReference type="InterPro" id="IPR027417">
    <property type="entry name" value="P-loop_NTPase"/>
</dbReference>
<gene>
    <name evidence="5" type="ORF">NZK81_10970</name>
</gene>
<accession>A0ABT2I5K0</accession>
<dbReference type="RefSeq" id="WP_013833361.1">
    <property type="nucleotide sequence ID" value="NZ_JANZXA010000006.1"/>
</dbReference>
<proteinExistence type="inferred from homology"/>